<dbReference type="GO" id="GO:0016829">
    <property type="term" value="F:lyase activity"/>
    <property type="evidence" value="ECO:0007669"/>
    <property type="project" value="UniProtKB-KW"/>
</dbReference>
<dbReference type="InterPro" id="IPR038970">
    <property type="entry name" value="Lyase_8"/>
</dbReference>
<dbReference type="InterPro" id="IPR014718">
    <property type="entry name" value="GH-type_carb-bd"/>
</dbReference>
<protein>
    <submittedName>
        <fullName evidence="3">Hyaluronate lyase</fullName>
    </submittedName>
</protein>
<feature type="domain" description="Polysaccharide lyase family 8 central" evidence="2">
    <location>
        <begin position="5"/>
        <end position="90"/>
    </location>
</feature>
<keyword evidence="3" id="KW-0456">Lyase</keyword>
<sequence length="95" mass="10532">DTDDKKSSKTFVGGTKVDDQHASIGMDFENQDKTLTAKKSYFILNDKIVFLGTGIKSTDSSKNPVTTIENRKANGYTLYTDDKQTTNSDNQENNS</sequence>
<reference evidence="3" key="1">
    <citation type="submission" date="2020-01" db="EMBL/GenBank/DDBJ databases">
        <authorList>
            <person name="Richard D."/>
        </authorList>
    </citation>
    <scope>NUCLEOTIDE SEQUENCE</scope>
    <source>
        <strain evidence="3">JP541</strain>
    </source>
</reference>
<evidence type="ECO:0000259" key="2">
    <source>
        <dbReference type="Pfam" id="PF02278"/>
    </source>
</evidence>
<evidence type="ECO:0000313" key="3">
    <source>
        <dbReference type="EMBL" id="MBD4337732.1"/>
    </source>
</evidence>
<feature type="non-terminal residue" evidence="3">
    <location>
        <position position="1"/>
    </location>
</feature>
<dbReference type="Proteomes" id="UP000653002">
    <property type="component" value="Unassembled WGS sequence"/>
</dbReference>
<dbReference type="InterPro" id="IPR011013">
    <property type="entry name" value="Gal_mutarotase_sf_dom"/>
</dbReference>
<dbReference type="SUPFAM" id="SSF74650">
    <property type="entry name" value="Galactose mutarotase-like"/>
    <property type="match status" value="1"/>
</dbReference>
<evidence type="ECO:0000313" key="4">
    <source>
        <dbReference type="Proteomes" id="UP000653002"/>
    </source>
</evidence>
<dbReference type="AlphaFoldDB" id="A0A8I0H8I1"/>
<gene>
    <name evidence="3" type="ORF">GUH15_17060</name>
</gene>
<feature type="region of interest" description="Disordered" evidence="1">
    <location>
        <begin position="74"/>
        <end position="95"/>
    </location>
</feature>
<dbReference type="PANTHER" id="PTHR38481:SF1">
    <property type="entry name" value="HYALURONATE LYASE"/>
    <property type="match status" value="1"/>
</dbReference>
<dbReference type="GO" id="GO:0030246">
    <property type="term" value="F:carbohydrate binding"/>
    <property type="evidence" value="ECO:0007669"/>
    <property type="project" value="InterPro"/>
</dbReference>
<dbReference type="GO" id="GO:0005576">
    <property type="term" value="C:extracellular region"/>
    <property type="evidence" value="ECO:0007669"/>
    <property type="project" value="InterPro"/>
</dbReference>
<feature type="compositionally biased region" description="Polar residues" evidence="1">
    <location>
        <begin position="85"/>
        <end position="95"/>
    </location>
</feature>
<organism evidence="3 4">
    <name type="scientific">Xanthomonas citri pv. citri</name>
    <dbReference type="NCBI Taxonomy" id="611301"/>
    <lineage>
        <taxon>Bacteria</taxon>
        <taxon>Pseudomonadati</taxon>
        <taxon>Pseudomonadota</taxon>
        <taxon>Gammaproteobacteria</taxon>
        <taxon>Lysobacterales</taxon>
        <taxon>Lysobacteraceae</taxon>
        <taxon>Xanthomonas</taxon>
    </lineage>
</organism>
<dbReference type="Gene3D" id="2.70.98.10">
    <property type="match status" value="1"/>
</dbReference>
<accession>A0A8I0H8I1</accession>
<dbReference type="Pfam" id="PF02278">
    <property type="entry name" value="Lyase_8"/>
    <property type="match status" value="1"/>
</dbReference>
<comment type="caution">
    <text evidence="3">The sequence shown here is derived from an EMBL/GenBank/DDBJ whole genome shotgun (WGS) entry which is preliminary data.</text>
</comment>
<dbReference type="EMBL" id="JAABFR010001270">
    <property type="protein sequence ID" value="MBD4337732.1"/>
    <property type="molecule type" value="Genomic_DNA"/>
</dbReference>
<name>A0A8I0H8I1_XANCI</name>
<dbReference type="PANTHER" id="PTHR38481">
    <property type="entry name" value="HYALURONATE LYASE"/>
    <property type="match status" value="1"/>
</dbReference>
<proteinExistence type="predicted"/>
<dbReference type="InterPro" id="IPR003159">
    <property type="entry name" value="Lyase_8_central_dom"/>
</dbReference>
<evidence type="ECO:0000256" key="1">
    <source>
        <dbReference type="SAM" id="MobiDB-lite"/>
    </source>
</evidence>
<dbReference type="GO" id="GO:0005975">
    <property type="term" value="P:carbohydrate metabolic process"/>
    <property type="evidence" value="ECO:0007669"/>
    <property type="project" value="InterPro"/>
</dbReference>
<feature type="non-terminal residue" evidence="3">
    <location>
        <position position="95"/>
    </location>
</feature>